<sequence>MIAASLEGCCDGGSGFTLQQMGSDRAPENGLFDALYLTRPAEPARVREAGLGVGGKASAHSSIPPTAPDQAHCTADPTRAGNPRSERSGPGCKSGLSRRRRRCKISPFMSETQTQTQPAGPPCNVYRPLCQRAPGLLLLAGCCCGATIAGTLEDASFQQPLHPGPRAARYMADCPMRLRPWSCSPAFQHSFIQHSSALQECPRRRSHHDAALRHALAVNDDASLNRVRAIYHPLPALYSRLPHHHHHRRDQLSRPLLASCGMTDCGIYRRSFAAIHLSPLLHTLHTSPPRPSVQQPATTKAAAAAAAHAGSGSRQQPLLDSNR</sequence>
<name>A0A7C8M9G4_9PLEO</name>
<keyword evidence="3" id="KW-1185">Reference proteome</keyword>
<comment type="caution">
    <text evidence="2">The sequence shown here is derived from an EMBL/GenBank/DDBJ whole genome shotgun (WGS) entry which is preliminary data.</text>
</comment>
<evidence type="ECO:0000313" key="3">
    <source>
        <dbReference type="Proteomes" id="UP000481861"/>
    </source>
</evidence>
<evidence type="ECO:0000313" key="2">
    <source>
        <dbReference type="EMBL" id="KAF2867402.1"/>
    </source>
</evidence>
<dbReference type="Proteomes" id="UP000481861">
    <property type="component" value="Unassembled WGS sequence"/>
</dbReference>
<evidence type="ECO:0000256" key="1">
    <source>
        <dbReference type="SAM" id="MobiDB-lite"/>
    </source>
</evidence>
<protein>
    <submittedName>
        <fullName evidence="2">Uncharacterized protein</fullName>
    </submittedName>
</protein>
<proteinExistence type="predicted"/>
<organism evidence="2 3">
    <name type="scientific">Massariosphaeria phaeospora</name>
    <dbReference type="NCBI Taxonomy" id="100035"/>
    <lineage>
        <taxon>Eukaryota</taxon>
        <taxon>Fungi</taxon>
        <taxon>Dikarya</taxon>
        <taxon>Ascomycota</taxon>
        <taxon>Pezizomycotina</taxon>
        <taxon>Dothideomycetes</taxon>
        <taxon>Pleosporomycetidae</taxon>
        <taxon>Pleosporales</taxon>
        <taxon>Pleosporales incertae sedis</taxon>
        <taxon>Massariosphaeria</taxon>
    </lineage>
</organism>
<dbReference type="EMBL" id="JAADJZ010000023">
    <property type="protein sequence ID" value="KAF2867402.1"/>
    <property type="molecule type" value="Genomic_DNA"/>
</dbReference>
<gene>
    <name evidence="2" type="ORF">BDV95DRAFT_179124</name>
</gene>
<feature type="compositionally biased region" description="Low complexity" evidence="1">
    <location>
        <begin position="297"/>
        <end position="309"/>
    </location>
</feature>
<accession>A0A7C8M9G4</accession>
<dbReference type="AlphaFoldDB" id="A0A7C8M9G4"/>
<feature type="compositionally biased region" description="Polar residues" evidence="1">
    <location>
        <begin position="312"/>
        <end position="323"/>
    </location>
</feature>
<feature type="region of interest" description="Disordered" evidence="1">
    <location>
        <begin position="286"/>
        <end position="323"/>
    </location>
</feature>
<feature type="region of interest" description="Disordered" evidence="1">
    <location>
        <begin position="52"/>
        <end position="99"/>
    </location>
</feature>
<reference evidence="2 3" key="1">
    <citation type="submission" date="2020-01" db="EMBL/GenBank/DDBJ databases">
        <authorList>
            <consortium name="DOE Joint Genome Institute"/>
            <person name="Haridas S."/>
            <person name="Albert R."/>
            <person name="Binder M."/>
            <person name="Bloem J."/>
            <person name="Labutti K."/>
            <person name="Salamov A."/>
            <person name="Andreopoulos B."/>
            <person name="Baker S.E."/>
            <person name="Barry K."/>
            <person name="Bills G."/>
            <person name="Bluhm B.H."/>
            <person name="Cannon C."/>
            <person name="Castanera R."/>
            <person name="Culley D.E."/>
            <person name="Daum C."/>
            <person name="Ezra D."/>
            <person name="Gonzalez J.B."/>
            <person name="Henrissat B."/>
            <person name="Kuo A."/>
            <person name="Liang C."/>
            <person name="Lipzen A."/>
            <person name="Lutzoni F."/>
            <person name="Magnuson J."/>
            <person name="Mondo S."/>
            <person name="Nolan M."/>
            <person name="Ohm R."/>
            <person name="Pangilinan J."/>
            <person name="Park H.-J.H."/>
            <person name="Ramirez L."/>
            <person name="Alfaro M."/>
            <person name="Sun H."/>
            <person name="Tritt A."/>
            <person name="Yoshinaga Y."/>
            <person name="Zwiers L.-H.L."/>
            <person name="Turgeon B.G."/>
            <person name="Goodwin S.B."/>
            <person name="Spatafora J.W."/>
            <person name="Crous P.W."/>
            <person name="Grigoriev I.V."/>
        </authorList>
    </citation>
    <scope>NUCLEOTIDE SEQUENCE [LARGE SCALE GENOMIC DNA]</scope>
    <source>
        <strain evidence="2 3">CBS 611.86</strain>
    </source>
</reference>